<evidence type="ECO:0000313" key="2">
    <source>
        <dbReference type="Proteomes" id="UP000273807"/>
    </source>
</evidence>
<keyword evidence="2" id="KW-1185">Reference proteome</keyword>
<dbReference type="OrthoDB" id="4944025at2"/>
<comment type="caution">
    <text evidence="1">The sequence shown here is derived from an EMBL/GenBank/DDBJ whole genome shotgun (WGS) entry which is preliminary data.</text>
</comment>
<dbReference type="AlphaFoldDB" id="A0A3N0BRP9"/>
<protein>
    <submittedName>
        <fullName evidence="1">Uncharacterized protein</fullName>
    </submittedName>
</protein>
<accession>A0A3N0BRP9</accession>
<name>A0A3N0BRP9_9MICC</name>
<dbReference type="EMBL" id="RBED01000122">
    <property type="protein sequence ID" value="RNL51734.1"/>
    <property type="molecule type" value="Genomic_DNA"/>
</dbReference>
<organism evidence="1 2">
    <name type="scientific">Arthrobacter oryzae</name>
    <dbReference type="NCBI Taxonomy" id="409290"/>
    <lineage>
        <taxon>Bacteria</taxon>
        <taxon>Bacillati</taxon>
        <taxon>Actinomycetota</taxon>
        <taxon>Actinomycetes</taxon>
        <taxon>Micrococcales</taxon>
        <taxon>Micrococcaceae</taxon>
        <taxon>Arthrobacter</taxon>
    </lineage>
</organism>
<sequence length="102" mass="11494">MNPTPQDAQQAVKRVLAEVNKENEAAYRVIFEAVKICIASGMNRREAAKFLGVQARRIDRRGQYFRSLLATRDLFRGALNAGSRSSADASDVEAIIRRAWKR</sequence>
<evidence type="ECO:0000313" key="1">
    <source>
        <dbReference type="EMBL" id="RNL51734.1"/>
    </source>
</evidence>
<dbReference type="RefSeq" id="WP_123256256.1">
    <property type="nucleotide sequence ID" value="NZ_RBED01000122.1"/>
</dbReference>
<reference evidence="1 2" key="1">
    <citation type="submission" date="2018-10" db="EMBL/GenBank/DDBJ databases">
        <title>Genome sequencing of Arthrobacter oryzae TNB02.</title>
        <authorList>
            <person name="Cho Y.-J."/>
            <person name="Cho A."/>
            <person name="Kim O.-S."/>
        </authorList>
    </citation>
    <scope>NUCLEOTIDE SEQUENCE [LARGE SCALE GENOMIC DNA]</scope>
    <source>
        <strain evidence="1 2">TNB02</strain>
    </source>
</reference>
<dbReference type="Proteomes" id="UP000273807">
    <property type="component" value="Unassembled WGS sequence"/>
</dbReference>
<gene>
    <name evidence="1" type="ORF">D7003_15150</name>
</gene>
<proteinExistence type="predicted"/>